<evidence type="ECO:0000313" key="1">
    <source>
        <dbReference type="EMBL" id="PSU18413.1"/>
    </source>
</evidence>
<dbReference type="Proteomes" id="UP000241618">
    <property type="component" value="Unassembled WGS sequence"/>
</dbReference>
<gene>
    <name evidence="2" type="ORF">C9J18_21465</name>
    <name evidence="1" type="ORF">CTM96_21555</name>
</gene>
<reference evidence="3 4" key="1">
    <citation type="submission" date="2018-03" db="EMBL/GenBank/DDBJ databases">
        <title>Whole genome sequencing of Histamine producing bacteria.</title>
        <authorList>
            <person name="Butler K."/>
        </authorList>
    </citation>
    <scope>NUCLEOTIDE SEQUENCE [LARGE SCALE GENOMIC DNA]</scope>
    <source>
        <strain evidence="2 4">FS-6.1</strain>
        <strain evidence="1 3">FS-6.2</strain>
    </source>
</reference>
<dbReference type="RefSeq" id="WP_107192011.1">
    <property type="nucleotide sequence ID" value="NZ_PYMN01000062.1"/>
</dbReference>
<dbReference type="InterPro" id="IPR026337">
    <property type="entry name" value="AKG_HExxH"/>
</dbReference>
<protein>
    <recommendedName>
        <fullName evidence="5">HEXXH motif domain-containing protein</fullName>
    </recommendedName>
</protein>
<evidence type="ECO:0000313" key="3">
    <source>
        <dbReference type="Proteomes" id="UP000241405"/>
    </source>
</evidence>
<organism evidence="2 4">
    <name type="scientific">Photobacterium phosphoreum</name>
    <dbReference type="NCBI Taxonomy" id="659"/>
    <lineage>
        <taxon>Bacteria</taxon>
        <taxon>Pseudomonadati</taxon>
        <taxon>Pseudomonadota</taxon>
        <taxon>Gammaproteobacteria</taxon>
        <taxon>Vibrionales</taxon>
        <taxon>Vibrionaceae</taxon>
        <taxon>Photobacterium</taxon>
    </lineage>
</organism>
<comment type="caution">
    <text evidence="2">The sequence shown here is derived from an EMBL/GenBank/DDBJ whole genome shotgun (WGS) entry which is preliminary data.</text>
</comment>
<proteinExistence type="predicted"/>
<evidence type="ECO:0008006" key="5">
    <source>
        <dbReference type="Google" id="ProtNLM"/>
    </source>
</evidence>
<dbReference type="EMBL" id="PYMP01000039">
    <property type="protein sequence ID" value="PSU45816.1"/>
    <property type="molecule type" value="Genomic_DNA"/>
</dbReference>
<name>A0A2T3JAE8_PHOPO</name>
<sequence>MDITCFDYDHTKHKTSFSGMLKSSINYLFEFHEVDCEHSDIDITWDINAAHYLCSKHSELDNNDKAMFYLNYINNHHHTNDNSIKISSLKKNNDIKSEMIVEIINDDNQLRFDYLNDEGIKNDATNKINSALLILKKNCPFAYNEIITYIDEIYLTSKKDDCEQFMRSGTNFYMWGLIMLYANRVNTDIYYVEHLIHECGHTALNVIHAEDKLVTNDPQQTYSAPLRFDSRPMVGLYHAFFILSRICDAFSNIQRLGYVSAQQLEEVGTRYTIAKEKMFETHNIILNNAEFTAKGKEIFNQISTKWDLETSC</sequence>
<evidence type="ECO:0000313" key="2">
    <source>
        <dbReference type="EMBL" id="PSU45816.1"/>
    </source>
</evidence>
<keyword evidence="3" id="KW-1185">Reference proteome</keyword>
<dbReference type="NCBIfam" id="TIGR04267">
    <property type="entry name" value="mod_HExxH"/>
    <property type="match status" value="1"/>
</dbReference>
<accession>A0A2T3JAE8</accession>
<dbReference type="Proteomes" id="UP000241405">
    <property type="component" value="Unassembled WGS sequence"/>
</dbReference>
<dbReference type="EMBL" id="PYMO01000045">
    <property type="protein sequence ID" value="PSU18413.1"/>
    <property type="molecule type" value="Genomic_DNA"/>
</dbReference>
<dbReference type="AlphaFoldDB" id="A0A2T3JAE8"/>
<evidence type="ECO:0000313" key="4">
    <source>
        <dbReference type="Proteomes" id="UP000241618"/>
    </source>
</evidence>